<evidence type="ECO:0000256" key="1">
    <source>
        <dbReference type="SAM" id="MobiDB-lite"/>
    </source>
</evidence>
<gene>
    <name evidence="2" type="ORF">LCGC14_2423920</name>
</gene>
<comment type="caution">
    <text evidence="2">The sequence shown here is derived from an EMBL/GenBank/DDBJ whole genome shotgun (WGS) entry which is preliminary data.</text>
</comment>
<dbReference type="EMBL" id="LAZR01036922">
    <property type="protein sequence ID" value="KKL23583.1"/>
    <property type="molecule type" value="Genomic_DNA"/>
</dbReference>
<organism evidence="2">
    <name type="scientific">marine sediment metagenome</name>
    <dbReference type="NCBI Taxonomy" id="412755"/>
    <lineage>
        <taxon>unclassified sequences</taxon>
        <taxon>metagenomes</taxon>
        <taxon>ecological metagenomes</taxon>
    </lineage>
</organism>
<evidence type="ECO:0000313" key="2">
    <source>
        <dbReference type="EMBL" id="KKL23583.1"/>
    </source>
</evidence>
<sequence length="76" mass="7767">MAAAGTMKKKARRQHMNALDRAAAVVPTATRSRVEGPSVRVPGGPLSPADAAIRRKGRAILAGMGIPVVKAGSDGH</sequence>
<proteinExistence type="predicted"/>
<protein>
    <submittedName>
        <fullName evidence="2">Uncharacterized protein</fullName>
    </submittedName>
</protein>
<dbReference type="AlphaFoldDB" id="A0A0F9EI06"/>
<feature type="region of interest" description="Disordered" evidence="1">
    <location>
        <begin position="27"/>
        <end position="47"/>
    </location>
</feature>
<accession>A0A0F9EI06</accession>
<reference evidence="2" key="1">
    <citation type="journal article" date="2015" name="Nature">
        <title>Complex archaea that bridge the gap between prokaryotes and eukaryotes.</title>
        <authorList>
            <person name="Spang A."/>
            <person name="Saw J.H."/>
            <person name="Jorgensen S.L."/>
            <person name="Zaremba-Niedzwiedzka K."/>
            <person name="Martijn J."/>
            <person name="Lind A.E."/>
            <person name="van Eijk R."/>
            <person name="Schleper C."/>
            <person name="Guy L."/>
            <person name="Ettema T.J."/>
        </authorList>
    </citation>
    <scope>NUCLEOTIDE SEQUENCE</scope>
</reference>
<name>A0A0F9EI06_9ZZZZ</name>